<evidence type="ECO:0000259" key="13">
    <source>
        <dbReference type="PROSITE" id="PS51900"/>
    </source>
</evidence>
<dbReference type="Gene3D" id="1.10.150.130">
    <property type="match status" value="1"/>
</dbReference>
<dbReference type="PROSITE" id="PS51898">
    <property type="entry name" value="TYR_RECOMBINASE"/>
    <property type="match status" value="1"/>
</dbReference>
<dbReference type="InterPro" id="IPR010998">
    <property type="entry name" value="Integrase_recombinase_N"/>
</dbReference>
<evidence type="ECO:0000256" key="3">
    <source>
        <dbReference type="ARBA" id="ARBA00015810"/>
    </source>
</evidence>
<dbReference type="NCBIfam" id="TIGR02225">
    <property type="entry name" value="recomb_XerD"/>
    <property type="match status" value="1"/>
</dbReference>
<dbReference type="GO" id="GO:0005737">
    <property type="term" value="C:cytoplasm"/>
    <property type="evidence" value="ECO:0007669"/>
    <property type="project" value="UniProtKB-SubCell"/>
</dbReference>
<name>D1NT00_9BIFI</name>
<dbReference type="NCBIfam" id="NF001399">
    <property type="entry name" value="PRK00283.1"/>
    <property type="match status" value="1"/>
</dbReference>
<dbReference type="HAMAP" id="MF_01808">
    <property type="entry name" value="Recomb_XerC_XerD"/>
    <property type="match status" value="1"/>
</dbReference>
<dbReference type="Proteomes" id="UP000029074">
    <property type="component" value="Unassembled WGS sequence"/>
</dbReference>
<dbReference type="OrthoDB" id="9801717at2"/>
<evidence type="ECO:0000256" key="2">
    <source>
        <dbReference type="ARBA" id="ARBA00010450"/>
    </source>
</evidence>
<keyword evidence="10 11" id="KW-0131">Cell cycle</keyword>
<dbReference type="SUPFAM" id="SSF56349">
    <property type="entry name" value="DNA breaking-rejoining enzymes"/>
    <property type="match status" value="1"/>
</dbReference>
<dbReference type="PROSITE" id="PS51900">
    <property type="entry name" value="CB"/>
    <property type="match status" value="1"/>
</dbReference>
<feature type="active site" evidence="11">
    <location>
        <position position="176"/>
    </location>
</feature>
<sequence>MANADWARKFLTSMDVERGLSRATLDAYRTDLEQYLTFLDARGLNEPTRIRTEDVEQFVQHLDAQGLQPASIARRLACVRMFHRFLLQERAVAVDVTATMHAPKTGEHLPDVLSVDDVFQLLDTAQQMASTGDVVATRDWALLEMLYATGARVSEAVGLNLDDIDETDRVMRLTGKGSKQRLVPFGSTAAQALQQYLDASRPVLEAKAKGERELRAVWLNKRGKRLSRQSAWEVLQTAAGRAKLTRPIHPHTLRHSFATHLIQGGADVRSVQELLGHASVQTTQIYTHVSPDSLIEAYAMAHPRAR</sequence>
<evidence type="ECO:0000313" key="16">
    <source>
        <dbReference type="Proteomes" id="UP000003656"/>
    </source>
</evidence>
<dbReference type="EMBL" id="JGYW01000004">
    <property type="protein sequence ID" value="KFI59194.1"/>
    <property type="molecule type" value="Genomic_DNA"/>
</dbReference>
<evidence type="ECO:0000313" key="17">
    <source>
        <dbReference type="Proteomes" id="UP000029074"/>
    </source>
</evidence>
<dbReference type="SUPFAM" id="SSF47823">
    <property type="entry name" value="lambda integrase-like, N-terminal domain"/>
    <property type="match status" value="1"/>
</dbReference>
<comment type="subunit">
    <text evidence="11">Forms a cyclic heterotetrameric complex composed of two molecules of XerC and two molecules of XerD.</text>
</comment>
<dbReference type="PANTHER" id="PTHR30349">
    <property type="entry name" value="PHAGE INTEGRASE-RELATED"/>
    <property type="match status" value="1"/>
</dbReference>
<dbReference type="CDD" id="cd00798">
    <property type="entry name" value="INT_XerDC_C"/>
    <property type="match status" value="1"/>
</dbReference>
<dbReference type="GO" id="GO:0009037">
    <property type="term" value="F:tyrosine-based site-specific recombinase activity"/>
    <property type="evidence" value="ECO:0007669"/>
    <property type="project" value="UniProtKB-UniRule"/>
</dbReference>
<dbReference type="InterPro" id="IPR011932">
    <property type="entry name" value="Recomb_XerD"/>
</dbReference>
<feature type="active site" evidence="11">
    <location>
        <position position="152"/>
    </location>
</feature>
<comment type="similarity">
    <text evidence="2 11">Belongs to the 'phage' integrase family. XerD subfamily.</text>
</comment>
<evidence type="ECO:0000256" key="1">
    <source>
        <dbReference type="ARBA" id="ARBA00004496"/>
    </source>
</evidence>
<dbReference type="Pfam" id="PF00589">
    <property type="entry name" value="Phage_integrase"/>
    <property type="match status" value="1"/>
</dbReference>
<keyword evidence="4 11" id="KW-0963">Cytoplasm</keyword>
<dbReference type="GO" id="GO:0006313">
    <property type="term" value="P:DNA transposition"/>
    <property type="evidence" value="ECO:0007669"/>
    <property type="project" value="UniProtKB-UniRule"/>
</dbReference>
<accession>D1NT00</accession>
<dbReference type="GO" id="GO:0007059">
    <property type="term" value="P:chromosome segregation"/>
    <property type="evidence" value="ECO:0007669"/>
    <property type="project" value="UniProtKB-UniRule"/>
</dbReference>
<feature type="active site" evidence="11">
    <location>
        <position position="254"/>
    </location>
</feature>
<comment type="function">
    <text evidence="11">Site-specific tyrosine recombinase, which acts by catalyzing the cutting and rejoining of the recombining DNA molecules. The XerC-XerD complex is essential to convert dimers of the bacterial chromosome into monomers to permit their segregation at cell division. It also contributes to the segregational stability of plasmids.</text>
</comment>
<dbReference type="STRING" id="561180.BIFGAL_02911"/>
<evidence type="ECO:0000313" key="15">
    <source>
        <dbReference type="EMBL" id="KFI59194.1"/>
    </source>
</evidence>
<evidence type="ECO:0000256" key="11">
    <source>
        <dbReference type="HAMAP-Rule" id="MF_01807"/>
    </source>
</evidence>
<dbReference type="GO" id="GO:0003677">
    <property type="term" value="F:DNA binding"/>
    <property type="evidence" value="ECO:0007669"/>
    <property type="project" value="UniProtKB-UniRule"/>
</dbReference>
<dbReference type="PANTHER" id="PTHR30349:SF81">
    <property type="entry name" value="TYROSINE RECOMBINASE XERC"/>
    <property type="match status" value="1"/>
</dbReference>
<dbReference type="InterPro" id="IPR002104">
    <property type="entry name" value="Integrase_catalytic"/>
</dbReference>
<dbReference type="Gene3D" id="1.10.443.10">
    <property type="entry name" value="Intergrase catalytic core"/>
    <property type="match status" value="1"/>
</dbReference>
<keyword evidence="17" id="KW-1185">Reference proteome</keyword>
<gene>
    <name evidence="11 14" type="primary">xerD</name>
    <name evidence="15" type="ORF">BGLCM_0785</name>
    <name evidence="14" type="ORF">BIFGAL_02911</name>
</gene>
<organism evidence="14 16">
    <name type="scientific">Bifidobacterium gallicum DSM 20093 = LMG 11596</name>
    <dbReference type="NCBI Taxonomy" id="561180"/>
    <lineage>
        <taxon>Bacteria</taxon>
        <taxon>Bacillati</taxon>
        <taxon>Actinomycetota</taxon>
        <taxon>Actinomycetes</taxon>
        <taxon>Bifidobacteriales</taxon>
        <taxon>Bifidobacteriaceae</taxon>
        <taxon>Bifidobacterium</taxon>
    </lineage>
</organism>
<dbReference type="GO" id="GO:0051301">
    <property type="term" value="P:cell division"/>
    <property type="evidence" value="ECO:0007669"/>
    <property type="project" value="UniProtKB-KW"/>
</dbReference>
<reference evidence="14 16" key="1">
    <citation type="submission" date="2009-11" db="EMBL/GenBank/DDBJ databases">
        <authorList>
            <person name="Weinstock G."/>
            <person name="Sodergren E."/>
            <person name="Clifton S."/>
            <person name="Fulton L."/>
            <person name="Fulton B."/>
            <person name="Courtney L."/>
            <person name="Fronick C."/>
            <person name="Harrison M."/>
            <person name="Strong C."/>
            <person name="Farmer C."/>
            <person name="Delahaunty K."/>
            <person name="Markovic C."/>
            <person name="Hall O."/>
            <person name="Minx P."/>
            <person name="Tomlinson C."/>
            <person name="Mitreva M."/>
            <person name="Nelson J."/>
            <person name="Hou S."/>
            <person name="Wollam A."/>
            <person name="Pepin K.H."/>
            <person name="Johnson M."/>
            <person name="Bhonagiri V."/>
            <person name="Nash W.E."/>
            <person name="Warren W."/>
            <person name="Chinwalla A."/>
            <person name="Mardis E.R."/>
            <person name="Wilson R.K."/>
        </authorList>
    </citation>
    <scope>NUCLEOTIDE SEQUENCE [LARGE SCALE GENOMIC DNA]</scope>
    <source>
        <strain evidence="14 16">DSM 20093</strain>
    </source>
</reference>
<evidence type="ECO:0000256" key="6">
    <source>
        <dbReference type="ARBA" id="ARBA00022829"/>
    </source>
</evidence>
<evidence type="ECO:0000259" key="12">
    <source>
        <dbReference type="PROSITE" id="PS51898"/>
    </source>
</evidence>
<proteinExistence type="inferred from homology"/>
<dbReference type="RefSeq" id="WP_006294322.1">
    <property type="nucleotide sequence ID" value="NZ_ABXB03000001.1"/>
</dbReference>
<dbReference type="InterPro" id="IPR023009">
    <property type="entry name" value="Tyrosine_recombinase_XerC/XerD"/>
</dbReference>
<keyword evidence="6 11" id="KW-0159">Chromosome partition</keyword>
<dbReference type="InterPro" id="IPR044068">
    <property type="entry name" value="CB"/>
</dbReference>
<evidence type="ECO:0000256" key="9">
    <source>
        <dbReference type="ARBA" id="ARBA00023172"/>
    </source>
</evidence>
<dbReference type="eggNOG" id="COG4974">
    <property type="taxonomic scope" value="Bacteria"/>
</dbReference>
<evidence type="ECO:0000256" key="4">
    <source>
        <dbReference type="ARBA" id="ARBA00022490"/>
    </source>
</evidence>
<feature type="active site" description="O-(3'-phospho-DNA)-tyrosine intermediate" evidence="11">
    <location>
        <position position="286"/>
    </location>
</feature>
<evidence type="ECO:0000256" key="7">
    <source>
        <dbReference type="ARBA" id="ARBA00022908"/>
    </source>
</evidence>
<feature type="active site" evidence="11">
    <location>
        <position position="251"/>
    </location>
</feature>
<keyword evidence="7 11" id="KW-0229">DNA integration</keyword>
<comment type="subcellular location">
    <subcellularLocation>
        <location evidence="1 11">Cytoplasm</location>
    </subcellularLocation>
</comment>
<feature type="domain" description="Tyr recombinase" evidence="12">
    <location>
        <begin position="108"/>
        <end position="299"/>
    </location>
</feature>
<evidence type="ECO:0000256" key="5">
    <source>
        <dbReference type="ARBA" id="ARBA00022618"/>
    </source>
</evidence>
<dbReference type="Pfam" id="PF02899">
    <property type="entry name" value="Phage_int_SAM_1"/>
    <property type="match status" value="1"/>
</dbReference>
<dbReference type="HAMAP" id="MF_01807">
    <property type="entry name" value="Recomb_XerD"/>
    <property type="match status" value="1"/>
</dbReference>
<dbReference type="InterPro" id="IPR013762">
    <property type="entry name" value="Integrase-like_cat_sf"/>
</dbReference>
<dbReference type="EMBL" id="ABXB03000001">
    <property type="protein sequence ID" value="EFA23802.1"/>
    <property type="molecule type" value="Genomic_DNA"/>
</dbReference>
<feature type="active site" evidence="11">
    <location>
        <position position="277"/>
    </location>
</feature>
<dbReference type="AlphaFoldDB" id="D1NT00"/>
<dbReference type="Proteomes" id="UP000003656">
    <property type="component" value="Unassembled WGS sequence"/>
</dbReference>
<protein>
    <recommendedName>
        <fullName evidence="3 11">Tyrosine recombinase XerD</fullName>
    </recommendedName>
</protein>
<keyword evidence="5 11" id="KW-0132">Cell division</keyword>
<evidence type="ECO:0000256" key="10">
    <source>
        <dbReference type="ARBA" id="ARBA00023306"/>
    </source>
</evidence>
<dbReference type="InterPro" id="IPR004107">
    <property type="entry name" value="Integrase_SAM-like_N"/>
</dbReference>
<reference evidence="15 17" key="2">
    <citation type="submission" date="2014-03" db="EMBL/GenBank/DDBJ databases">
        <title>Genomics of Bifidobacteria.</title>
        <authorList>
            <person name="Ventura M."/>
            <person name="Milani C."/>
            <person name="Lugli G.A."/>
        </authorList>
    </citation>
    <scope>NUCLEOTIDE SEQUENCE [LARGE SCALE GENOMIC DNA]</scope>
    <source>
        <strain evidence="15 17">LMG 11596</strain>
    </source>
</reference>
<keyword evidence="9 11" id="KW-0233">DNA recombination</keyword>
<evidence type="ECO:0000256" key="8">
    <source>
        <dbReference type="ARBA" id="ARBA00023125"/>
    </source>
</evidence>
<dbReference type="InterPro" id="IPR011010">
    <property type="entry name" value="DNA_brk_join_enz"/>
</dbReference>
<comment type="caution">
    <text evidence="14">The sequence shown here is derived from an EMBL/GenBank/DDBJ whole genome shotgun (WGS) entry which is preliminary data.</text>
</comment>
<keyword evidence="8 11" id="KW-0238">DNA-binding</keyword>
<evidence type="ECO:0000313" key="14">
    <source>
        <dbReference type="EMBL" id="EFA23802.1"/>
    </source>
</evidence>
<dbReference type="InterPro" id="IPR050090">
    <property type="entry name" value="Tyrosine_recombinase_XerCD"/>
</dbReference>
<feature type="domain" description="Core-binding (CB)" evidence="13">
    <location>
        <begin position="1"/>
        <end position="87"/>
    </location>
</feature>